<accession>A0A432VZT3</accession>
<protein>
    <submittedName>
        <fullName evidence="6">Uncharacterized protein</fullName>
    </submittedName>
</protein>
<gene>
    <name evidence="6" type="ORF">CWE08_03405</name>
</gene>
<evidence type="ECO:0000313" key="7">
    <source>
        <dbReference type="Proteomes" id="UP000288395"/>
    </source>
</evidence>
<keyword evidence="3" id="KW-0998">Cell outer membrane</keyword>
<dbReference type="InterPro" id="IPR036942">
    <property type="entry name" value="Beta-barrel_TonB_sf"/>
</dbReference>
<dbReference type="EMBL" id="PIPJ01000002">
    <property type="protein sequence ID" value="RUO22248.1"/>
    <property type="molecule type" value="Genomic_DNA"/>
</dbReference>
<feature type="compositionally biased region" description="Basic and acidic residues" evidence="4">
    <location>
        <begin position="56"/>
        <end position="69"/>
    </location>
</feature>
<feature type="chain" id="PRO_5019161863" evidence="5">
    <location>
        <begin position="33"/>
        <end position="910"/>
    </location>
</feature>
<dbReference type="SUPFAM" id="SSF56935">
    <property type="entry name" value="Porins"/>
    <property type="match status" value="1"/>
</dbReference>
<organism evidence="6 7">
    <name type="scientific">Aliidiomarina iranensis</name>
    <dbReference type="NCBI Taxonomy" id="1434071"/>
    <lineage>
        <taxon>Bacteria</taxon>
        <taxon>Pseudomonadati</taxon>
        <taxon>Pseudomonadota</taxon>
        <taxon>Gammaproteobacteria</taxon>
        <taxon>Alteromonadales</taxon>
        <taxon>Idiomarinaceae</taxon>
        <taxon>Aliidiomarina</taxon>
    </lineage>
</organism>
<keyword evidence="2" id="KW-0472">Membrane</keyword>
<comment type="subcellular location">
    <subcellularLocation>
        <location evidence="1">Cell outer membrane</location>
    </subcellularLocation>
</comment>
<sequence>MKKIHNRLALRFKICWPIAFIIALPVPFGALATAADEQNSGPQANSESQQSQTLNRDTESNVEQARDRTNIERIQVYGRRWLPQTTSAQGSFTLNREFLDNALKGNGNITDMLLFLPGVQGSESALSASEQAEIRSQLLSISGAQPWHTAFMLDGVNNNSYLDPGSSGRSPTAINDVQGHPEATFVNQELVGSVTLYDSNIPARYGAFNGGVVDMQLREPRLSPSFTLNYRRSHSDWGSYHLLDLREYNEDAEAEALDVDWPEQPNFDKESLSFSASREISDNQAVTVSVARTTSTITDISLQDAVQTKRESISTAITYQLDDIVFDRIRLNAGYSPYTGRHIITNVRDSEFDLEGGGAKLSLKLENELWDGDWSALFSWSQSENSRTAPNLFLPWIRAQGKSWGIDSGQPPLSVEGGYGDLDKTQTSWSMNTDYQRFLGEWLGALHSVDVGVSATQLDLQRERPNTAATYSSAWRDANIQCNGQTIDCVEQTYQIPLAELEVMLGGSIDFSNPEHVQAYADNLITRGQFFRYRRLYLAEDIAVSLQKASVYGEYSLDWPRLKLTLGFRADHDDFLENLNVAYRSRIGFDVFGNDSTVIVAGLNRYYAANLITYKLREEQRPYITQYRTLSGGVVGPWVTSSSAPRFRYRFDDVRTPYSDEATLGINQYLGHNAIVSLNYVQRRGYDQITRGPQQVIDGLTYLFQTNEGSNQHDRISLSYNQAWDRHALTFNVSYTENESSAESYDGTVVGVPEDELVVVRSLNDQLQLLSFDDLTRRQMDFSRPVTANLVWNARWFENFSSTLTASYMGKFDSIIDTGLLYEFERDGALICENCDINALTYPLFREYERPERLAFDGRFEYRLTLANELSAAINFEVSNLLNERTYLVSPGTAGIEVGREFWLGVNIAW</sequence>
<comment type="caution">
    <text evidence="6">The sequence shown here is derived from an EMBL/GenBank/DDBJ whole genome shotgun (WGS) entry which is preliminary data.</text>
</comment>
<dbReference type="Proteomes" id="UP000288395">
    <property type="component" value="Unassembled WGS sequence"/>
</dbReference>
<evidence type="ECO:0000256" key="2">
    <source>
        <dbReference type="ARBA" id="ARBA00023136"/>
    </source>
</evidence>
<feature type="region of interest" description="Disordered" evidence="4">
    <location>
        <begin position="37"/>
        <end position="69"/>
    </location>
</feature>
<dbReference type="Gene3D" id="2.40.170.20">
    <property type="entry name" value="TonB-dependent receptor, beta-barrel domain"/>
    <property type="match status" value="1"/>
</dbReference>
<dbReference type="GO" id="GO:0009279">
    <property type="term" value="C:cell outer membrane"/>
    <property type="evidence" value="ECO:0007669"/>
    <property type="project" value="UniProtKB-SubCell"/>
</dbReference>
<keyword evidence="7" id="KW-1185">Reference proteome</keyword>
<proteinExistence type="predicted"/>
<evidence type="ECO:0000256" key="5">
    <source>
        <dbReference type="SAM" id="SignalP"/>
    </source>
</evidence>
<dbReference type="AlphaFoldDB" id="A0A432VZT3"/>
<keyword evidence="5" id="KW-0732">Signal</keyword>
<dbReference type="OrthoDB" id="9766643at2"/>
<evidence type="ECO:0000256" key="4">
    <source>
        <dbReference type="SAM" id="MobiDB-lite"/>
    </source>
</evidence>
<dbReference type="RefSeq" id="WP_126765648.1">
    <property type="nucleotide sequence ID" value="NZ_PIPJ01000002.1"/>
</dbReference>
<feature type="compositionally biased region" description="Polar residues" evidence="4">
    <location>
        <begin position="37"/>
        <end position="55"/>
    </location>
</feature>
<feature type="signal peptide" evidence="5">
    <location>
        <begin position="1"/>
        <end position="32"/>
    </location>
</feature>
<reference evidence="7" key="1">
    <citation type="journal article" date="2018" name="Front. Microbiol.">
        <title>Genome-Based Analysis Reveals the Taxonomy and Diversity of the Family Idiomarinaceae.</title>
        <authorList>
            <person name="Liu Y."/>
            <person name="Lai Q."/>
            <person name="Shao Z."/>
        </authorList>
    </citation>
    <scope>NUCLEOTIDE SEQUENCE [LARGE SCALE GENOMIC DNA]</scope>
    <source>
        <strain evidence="7">GBPy7</strain>
    </source>
</reference>
<name>A0A432VZT3_9GAMM</name>
<evidence type="ECO:0000256" key="3">
    <source>
        <dbReference type="ARBA" id="ARBA00023237"/>
    </source>
</evidence>
<evidence type="ECO:0000256" key="1">
    <source>
        <dbReference type="ARBA" id="ARBA00004442"/>
    </source>
</evidence>
<evidence type="ECO:0000313" key="6">
    <source>
        <dbReference type="EMBL" id="RUO22248.1"/>
    </source>
</evidence>